<dbReference type="PANTHER" id="PTHR43213:SF5">
    <property type="entry name" value="BIFUNCTIONAL DTTP_UTP PYROPHOSPHATASE_METHYLTRANSFERASE PROTEIN-RELATED"/>
    <property type="match status" value="1"/>
</dbReference>
<comment type="cofactor">
    <cofactor evidence="1 4">
        <name>a divalent metal cation</name>
        <dbReference type="ChEBI" id="CHEBI:60240"/>
    </cofactor>
</comment>
<sequence length="213" mass="22731">MTPHAPLVLASGSPRRLALLEQIGVVPEHLFPAELDESPEQGETPVALAVRLARRKAEVARERFRAEERTAAYVLGADTVVATGRRVLPKAETSEEAHACLTRLSGRTHRVVTAICLITPGGKVREKRVETRVKFKRLSRAEIAAYIASGEWKGKAGGYAIQGLAAAFVIEIIGSHYGVVGLPIYETATLLAGEGYPVVESWGGDAPGAEDAA</sequence>
<feature type="site" description="Important for substrate specificity" evidence="4">
    <location>
        <position position="79"/>
    </location>
</feature>
<organism evidence="5 6">
    <name type="scientific">Pseudoxanthobacter soli DSM 19599</name>
    <dbReference type="NCBI Taxonomy" id="1123029"/>
    <lineage>
        <taxon>Bacteria</taxon>
        <taxon>Pseudomonadati</taxon>
        <taxon>Pseudomonadota</taxon>
        <taxon>Alphaproteobacteria</taxon>
        <taxon>Hyphomicrobiales</taxon>
        <taxon>Segnochrobactraceae</taxon>
        <taxon>Pseudoxanthobacter</taxon>
    </lineage>
</organism>
<dbReference type="InterPro" id="IPR003697">
    <property type="entry name" value="Maf-like"/>
</dbReference>
<evidence type="ECO:0000313" key="5">
    <source>
        <dbReference type="EMBL" id="SHO66023.1"/>
    </source>
</evidence>
<name>A0A1M7ZM90_9HYPH</name>
<gene>
    <name evidence="5" type="ORF">SAMN02745172_02673</name>
</gene>
<dbReference type="PANTHER" id="PTHR43213">
    <property type="entry name" value="BIFUNCTIONAL DTTP/UTP PYROPHOSPHATASE/METHYLTRANSFERASE PROTEIN-RELATED"/>
    <property type="match status" value="1"/>
</dbReference>
<feature type="site" description="Important for substrate specificity" evidence="4">
    <location>
        <position position="162"/>
    </location>
</feature>
<dbReference type="RefSeq" id="WP_073629481.1">
    <property type="nucleotide sequence ID" value="NZ_FRXO01000005.1"/>
</dbReference>
<protein>
    <recommendedName>
        <fullName evidence="4">dTTP/UTP pyrophosphatase</fullName>
        <shortName evidence="4">dTTPase/UTPase</shortName>
        <ecNumber evidence="4">3.6.1.9</ecNumber>
    </recommendedName>
    <alternativeName>
        <fullName evidence="4">Nucleoside triphosphate pyrophosphatase</fullName>
    </alternativeName>
    <alternativeName>
        <fullName evidence="4">Nucleotide pyrophosphatase</fullName>
        <shortName evidence="4">Nucleotide PPase</shortName>
    </alternativeName>
</protein>
<dbReference type="InterPro" id="IPR029001">
    <property type="entry name" value="ITPase-like_fam"/>
</dbReference>
<evidence type="ECO:0000256" key="4">
    <source>
        <dbReference type="HAMAP-Rule" id="MF_00528"/>
    </source>
</evidence>
<feature type="active site" description="Proton acceptor" evidence="4">
    <location>
        <position position="78"/>
    </location>
</feature>
<evidence type="ECO:0000256" key="2">
    <source>
        <dbReference type="ARBA" id="ARBA00022801"/>
    </source>
</evidence>
<comment type="function">
    <text evidence="4">Nucleoside triphosphate pyrophosphatase that hydrolyzes dTTP and UTP. May have a dual role in cell division arrest and in preventing the incorporation of modified nucleotides into cellular nucleic acids.</text>
</comment>
<dbReference type="Pfam" id="PF02545">
    <property type="entry name" value="Maf"/>
    <property type="match status" value="1"/>
</dbReference>
<dbReference type="GO" id="GO:0009117">
    <property type="term" value="P:nucleotide metabolic process"/>
    <property type="evidence" value="ECO:0007669"/>
    <property type="project" value="UniProtKB-KW"/>
</dbReference>
<dbReference type="EC" id="3.6.1.9" evidence="4"/>
<reference evidence="5 6" key="1">
    <citation type="submission" date="2016-12" db="EMBL/GenBank/DDBJ databases">
        <authorList>
            <person name="Song W.-J."/>
            <person name="Kurnit D.M."/>
        </authorList>
    </citation>
    <scope>NUCLEOTIDE SEQUENCE [LARGE SCALE GENOMIC DNA]</scope>
    <source>
        <strain evidence="5 6">DSM 19599</strain>
    </source>
</reference>
<feature type="site" description="Important for substrate specificity" evidence="4">
    <location>
        <position position="15"/>
    </location>
</feature>
<dbReference type="STRING" id="1123029.SAMN02745172_02673"/>
<comment type="catalytic activity">
    <reaction evidence="4">
        <text>dTTP + H2O = dTMP + diphosphate + H(+)</text>
        <dbReference type="Rhea" id="RHEA:28534"/>
        <dbReference type="ChEBI" id="CHEBI:15377"/>
        <dbReference type="ChEBI" id="CHEBI:15378"/>
        <dbReference type="ChEBI" id="CHEBI:33019"/>
        <dbReference type="ChEBI" id="CHEBI:37568"/>
        <dbReference type="ChEBI" id="CHEBI:63528"/>
        <dbReference type="EC" id="3.6.1.9"/>
    </reaction>
</comment>
<dbReference type="Gene3D" id="3.90.950.10">
    <property type="match status" value="1"/>
</dbReference>
<dbReference type="GO" id="GO:0036221">
    <property type="term" value="F:UTP diphosphatase activity"/>
    <property type="evidence" value="ECO:0007669"/>
    <property type="project" value="RHEA"/>
</dbReference>
<keyword evidence="2 4" id="KW-0378">Hydrolase</keyword>
<dbReference type="PIRSF" id="PIRSF006305">
    <property type="entry name" value="Maf"/>
    <property type="match status" value="1"/>
</dbReference>
<comment type="similarity">
    <text evidence="4">Belongs to the Maf family. YhdE subfamily.</text>
</comment>
<dbReference type="GO" id="GO:0036218">
    <property type="term" value="F:dTTP diphosphatase activity"/>
    <property type="evidence" value="ECO:0007669"/>
    <property type="project" value="RHEA"/>
</dbReference>
<dbReference type="SUPFAM" id="SSF52972">
    <property type="entry name" value="ITPase-like"/>
    <property type="match status" value="1"/>
</dbReference>
<comment type="caution">
    <text evidence="4">Lacks conserved residue(s) required for the propagation of feature annotation.</text>
</comment>
<evidence type="ECO:0000313" key="6">
    <source>
        <dbReference type="Proteomes" id="UP000186406"/>
    </source>
</evidence>
<proteinExistence type="inferred from homology"/>
<evidence type="ECO:0000256" key="1">
    <source>
        <dbReference type="ARBA" id="ARBA00001968"/>
    </source>
</evidence>
<dbReference type="Proteomes" id="UP000186406">
    <property type="component" value="Unassembled WGS sequence"/>
</dbReference>
<dbReference type="NCBIfam" id="TIGR00172">
    <property type="entry name" value="maf"/>
    <property type="match status" value="1"/>
</dbReference>
<accession>A0A1M7ZM90</accession>
<keyword evidence="6" id="KW-1185">Reference proteome</keyword>
<keyword evidence="3 4" id="KW-0546">Nucleotide metabolism</keyword>
<dbReference type="GO" id="GO:0005737">
    <property type="term" value="C:cytoplasm"/>
    <property type="evidence" value="ECO:0007669"/>
    <property type="project" value="UniProtKB-SubCell"/>
</dbReference>
<evidence type="ECO:0000256" key="3">
    <source>
        <dbReference type="ARBA" id="ARBA00023080"/>
    </source>
</evidence>
<dbReference type="CDD" id="cd00555">
    <property type="entry name" value="Maf"/>
    <property type="match status" value="1"/>
</dbReference>
<dbReference type="AlphaFoldDB" id="A0A1M7ZM90"/>
<keyword evidence="4" id="KW-0963">Cytoplasm</keyword>
<dbReference type="EMBL" id="FRXO01000005">
    <property type="protein sequence ID" value="SHO66023.1"/>
    <property type="molecule type" value="Genomic_DNA"/>
</dbReference>
<comment type="subcellular location">
    <subcellularLocation>
        <location evidence="4">Cytoplasm</location>
    </subcellularLocation>
</comment>
<comment type="catalytic activity">
    <reaction evidence="4">
        <text>UTP + H2O = UMP + diphosphate + H(+)</text>
        <dbReference type="Rhea" id="RHEA:29395"/>
        <dbReference type="ChEBI" id="CHEBI:15377"/>
        <dbReference type="ChEBI" id="CHEBI:15378"/>
        <dbReference type="ChEBI" id="CHEBI:33019"/>
        <dbReference type="ChEBI" id="CHEBI:46398"/>
        <dbReference type="ChEBI" id="CHEBI:57865"/>
        <dbReference type="EC" id="3.6.1.9"/>
    </reaction>
</comment>
<dbReference type="OrthoDB" id="9807767at2"/>
<dbReference type="HAMAP" id="MF_00528">
    <property type="entry name" value="Maf"/>
    <property type="match status" value="1"/>
</dbReference>